<dbReference type="Proteomes" id="UP000005877">
    <property type="component" value="Chromosome"/>
</dbReference>
<name>G7WPV5_METH6</name>
<gene>
    <name evidence="2" type="ordered locus">Mhar_1626</name>
</gene>
<feature type="domain" description="4Fe-4S ferredoxin-type" evidence="1">
    <location>
        <begin position="10"/>
        <end position="41"/>
    </location>
</feature>
<evidence type="ECO:0000313" key="2">
    <source>
        <dbReference type="EMBL" id="AET64986.1"/>
    </source>
</evidence>
<dbReference type="GeneID" id="12510795"/>
<dbReference type="InterPro" id="IPR017896">
    <property type="entry name" value="4Fe4S_Fe-S-bd"/>
</dbReference>
<dbReference type="SUPFAM" id="SSF54862">
    <property type="entry name" value="4Fe-4S ferredoxins"/>
    <property type="match status" value="1"/>
</dbReference>
<dbReference type="STRING" id="1110509.Mhar_1626"/>
<evidence type="ECO:0000313" key="3">
    <source>
        <dbReference type="Proteomes" id="UP000005877"/>
    </source>
</evidence>
<dbReference type="KEGG" id="mhi:Mhar_1626"/>
<accession>G7WPV5</accession>
<sequence length="158" mass="17438">MKGTEEGLLRILAVDEDECIGCRACSNLWPEISAAVGLSDRGAKRTIRFPRSIEEFEARIAEGLVEACPTGAISFGLADELPGEESFALTFEMVRCRICGRPFATKKEMEYIRDRLPEPVQARGSAASWMDLCTGCRQDVGRNAAARGLIVARSWPRR</sequence>
<dbReference type="HOGENOM" id="CLU_146463_0_0_2"/>
<dbReference type="PATRIC" id="fig|1110509.7.peg.1806"/>
<dbReference type="EMBL" id="CP003117">
    <property type="protein sequence ID" value="AET64986.1"/>
    <property type="molecule type" value="Genomic_DNA"/>
</dbReference>
<proteinExistence type="predicted"/>
<reference evidence="2 3" key="1">
    <citation type="journal article" date="2012" name="PLoS ONE">
        <title>The genome characteristics and predicted function of methyl-group oxidation pathway in the obligate aceticlastic methanogens, Methanosaeta spp.</title>
        <authorList>
            <person name="Zhu J."/>
            <person name="Zheng H."/>
            <person name="Ai G."/>
            <person name="Zhang G."/>
            <person name="Liu D."/>
            <person name="Liu X."/>
            <person name="Dong X."/>
        </authorList>
    </citation>
    <scope>NUCLEOTIDE SEQUENCE [LARGE SCALE GENOMIC DNA]</scope>
    <source>
        <strain evidence="2 3">6Ac</strain>
    </source>
</reference>
<dbReference type="RefSeq" id="WP_014587168.1">
    <property type="nucleotide sequence ID" value="NC_017527.1"/>
</dbReference>
<evidence type="ECO:0000259" key="1">
    <source>
        <dbReference type="PROSITE" id="PS51379"/>
    </source>
</evidence>
<organism evidence="2 3">
    <name type="scientific">Methanothrix harundinacea (strain 6Ac)</name>
    <name type="common">Methanosaeta harundinacea</name>
    <dbReference type="NCBI Taxonomy" id="1110509"/>
    <lineage>
        <taxon>Archaea</taxon>
        <taxon>Methanobacteriati</taxon>
        <taxon>Methanobacteriota</taxon>
        <taxon>Stenosarchaea group</taxon>
        <taxon>Methanomicrobia</taxon>
        <taxon>Methanotrichales</taxon>
        <taxon>Methanotrichaceae</taxon>
        <taxon>Methanothrix</taxon>
    </lineage>
</organism>
<dbReference type="AlphaFoldDB" id="G7WPV5"/>
<dbReference type="OrthoDB" id="15347at2157"/>
<dbReference type="Pfam" id="PF13370">
    <property type="entry name" value="Fer4_13"/>
    <property type="match status" value="1"/>
</dbReference>
<dbReference type="PROSITE" id="PS51379">
    <property type="entry name" value="4FE4S_FER_2"/>
    <property type="match status" value="1"/>
</dbReference>
<protein>
    <submittedName>
        <fullName evidence="2">4Fe-4S ferredoxin, iron-sulfur binding protein</fullName>
    </submittedName>
</protein>
<keyword evidence="3" id="KW-1185">Reference proteome</keyword>
<dbReference type="Gene3D" id="3.30.70.20">
    <property type="match status" value="1"/>
</dbReference>